<protein>
    <submittedName>
        <fullName evidence="1">Unnamed protein product</fullName>
    </submittedName>
</protein>
<gene>
    <name evidence="1" type="ORF">Amon02_000266700</name>
</gene>
<proteinExistence type="predicted"/>
<organism evidence="1 2">
    <name type="scientific">Ambrosiozyma monospora</name>
    <name type="common">Yeast</name>
    <name type="synonym">Endomycopsis monosporus</name>
    <dbReference type="NCBI Taxonomy" id="43982"/>
    <lineage>
        <taxon>Eukaryota</taxon>
        <taxon>Fungi</taxon>
        <taxon>Dikarya</taxon>
        <taxon>Ascomycota</taxon>
        <taxon>Saccharomycotina</taxon>
        <taxon>Pichiomycetes</taxon>
        <taxon>Pichiales</taxon>
        <taxon>Pichiaceae</taxon>
        <taxon>Ambrosiozyma</taxon>
    </lineage>
</organism>
<evidence type="ECO:0000313" key="1">
    <source>
        <dbReference type="EMBL" id="GME76569.1"/>
    </source>
</evidence>
<dbReference type="Proteomes" id="UP001165064">
    <property type="component" value="Unassembled WGS sequence"/>
</dbReference>
<reference evidence="1" key="1">
    <citation type="submission" date="2023-04" db="EMBL/GenBank/DDBJ databases">
        <title>Ambrosiozyma monospora NBRC 10751.</title>
        <authorList>
            <person name="Ichikawa N."/>
            <person name="Sato H."/>
            <person name="Tonouchi N."/>
        </authorList>
    </citation>
    <scope>NUCLEOTIDE SEQUENCE</scope>
    <source>
        <strain evidence="1">NBRC 10751</strain>
    </source>
</reference>
<dbReference type="EMBL" id="BSXS01001576">
    <property type="protein sequence ID" value="GME76569.1"/>
    <property type="molecule type" value="Genomic_DNA"/>
</dbReference>
<keyword evidence="2" id="KW-1185">Reference proteome</keyword>
<name>A0ACB5SYN6_AMBMO</name>
<accession>A0ACB5SYN6</accession>
<sequence length="168" mass="19852">MEKLQDAYTKEKLETTHFHHTYKRYSESQDYPIVHEYWSKTTTYDEQQWTSFFKKLGKFRRIIPFFTEVYYELQVGLSNNRFFSYCPLCGIDKPVPGGVHHSLFDCRRVTILRNEVIGLQDSKRSPAFLICNPKCNQNDLMKINLFLFSLIKLNSAKWSIMVGGSKDE</sequence>
<comment type="caution">
    <text evidence="1">The sequence shown here is derived from an EMBL/GenBank/DDBJ whole genome shotgun (WGS) entry which is preliminary data.</text>
</comment>
<evidence type="ECO:0000313" key="2">
    <source>
        <dbReference type="Proteomes" id="UP001165064"/>
    </source>
</evidence>